<evidence type="ECO:0000256" key="1">
    <source>
        <dbReference type="SAM" id="Phobius"/>
    </source>
</evidence>
<dbReference type="Pfam" id="PF13400">
    <property type="entry name" value="Tad"/>
    <property type="match status" value="1"/>
</dbReference>
<evidence type="ECO:0000313" key="3">
    <source>
        <dbReference type="EMBL" id="TCC54908.1"/>
    </source>
</evidence>
<dbReference type="EMBL" id="SJKB01000017">
    <property type="protein sequence ID" value="TCC54908.1"/>
    <property type="molecule type" value="Genomic_DNA"/>
</dbReference>
<keyword evidence="1" id="KW-1133">Transmembrane helix</keyword>
<organism evidence="3 4">
    <name type="scientific">Kribbella pittospori</name>
    <dbReference type="NCBI Taxonomy" id="722689"/>
    <lineage>
        <taxon>Bacteria</taxon>
        <taxon>Bacillati</taxon>
        <taxon>Actinomycetota</taxon>
        <taxon>Actinomycetes</taxon>
        <taxon>Propionibacteriales</taxon>
        <taxon>Kribbellaceae</taxon>
        <taxon>Kribbella</taxon>
    </lineage>
</organism>
<dbReference type="InterPro" id="IPR028087">
    <property type="entry name" value="Tad_N"/>
</dbReference>
<name>A0A4R0KAC0_9ACTN</name>
<keyword evidence="1" id="KW-0472">Membrane</keyword>
<dbReference type="AlphaFoldDB" id="A0A4R0KAC0"/>
<keyword evidence="4" id="KW-1185">Reference proteome</keyword>
<dbReference type="Proteomes" id="UP000291144">
    <property type="component" value="Unassembled WGS sequence"/>
</dbReference>
<keyword evidence="1" id="KW-0812">Transmembrane</keyword>
<proteinExistence type="predicted"/>
<feature type="transmembrane region" description="Helical" evidence="1">
    <location>
        <begin position="12"/>
        <end position="33"/>
    </location>
</feature>
<reference evidence="3 4" key="1">
    <citation type="submission" date="2019-02" db="EMBL/GenBank/DDBJ databases">
        <title>Kribbella capetownensis sp. nov. and Kribbella speibonae sp. nov., isolated from soil.</title>
        <authorList>
            <person name="Curtis S.M."/>
            <person name="Norton I."/>
            <person name="Everest G.J."/>
            <person name="Meyers P.R."/>
        </authorList>
    </citation>
    <scope>NUCLEOTIDE SEQUENCE [LARGE SCALE GENOMIC DNA]</scope>
    <source>
        <strain evidence="3 4">NRRL B-24813</strain>
    </source>
</reference>
<comment type="caution">
    <text evidence="3">The sequence shown here is derived from an EMBL/GenBank/DDBJ whole genome shotgun (WGS) entry which is preliminary data.</text>
</comment>
<protein>
    <recommendedName>
        <fullName evidence="2">Putative Flp pilus-assembly TadG-like N-terminal domain-containing protein</fullName>
    </recommendedName>
</protein>
<gene>
    <name evidence="3" type="ORF">E0H73_37545</name>
</gene>
<evidence type="ECO:0000259" key="2">
    <source>
        <dbReference type="Pfam" id="PF13400"/>
    </source>
</evidence>
<accession>A0A4R0KAC0</accession>
<evidence type="ECO:0000313" key="4">
    <source>
        <dbReference type="Proteomes" id="UP000291144"/>
    </source>
</evidence>
<feature type="domain" description="Putative Flp pilus-assembly TadG-like N-terminal" evidence="2">
    <location>
        <begin position="12"/>
        <end position="58"/>
    </location>
</feature>
<dbReference type="OrthoDB" id="3827520at2"/>
<sequence>MNGCRRQQGEQGQMTVLIIGFTAIILLMIVVVTDISKVFLVRRDLDATADGAVLAAANGLAAIYTQPAADGNAEFDPEQARRLAAEYLDQVAASNRFEGLDWSADVAGTTVTVRLTSSVDLPFKPPGWQGDADIASEAAAIVPVR</sequence>